<dbReference type="InterPro" id="IPR013153">
    <property type="entry name" value="Prk_AAA"/>
</dbReference>
<dbReference type="Proteomes" id="UP001164718">
    <property type="component" value="Chromosome"/>
</dbReference>
<name>A0A9E8RUU1_9BACI</name>
<dbReference type="RefSeq" id="WP_275417758.1">
    <property type="nucleotide sequence ID" value="NZ_CP106878.1"/>
</dbReference>
<dbReference type="PIRSF" id="PIRSF000549">
    <property type="entry name" value="Ser_prot_kin"/>
    <property type="match status" value="1"/>
</dbReference>
<evidence type="ECO:0000259" key="1">
    <source>
        <dbReference type="SMART" id="SM00763"/>
    </source>
</evidence>
<dbReference type="SMART" id="SM00763">
    <property type="entry name" value="AAA_PrkA"/>
    <property type="match status" value="1"/>
</dbReference>
<sequence>MGILDKITKYREEEEKLKWVGTFAEYLEIVKEKPWVAQSAHSRIYHMIKDAGVEKTENGNVYRFFSHELFGLEEALERLVEEYFHPAAKRLDVRKRILLLMGPVSGGKSTLVTLLKRGLEAYSRTDRGAVYAIKDCPMHEDPLHLVPAHLREDFYEEYGIRIEGNLSPLNMMRLEQEYGGRIEDVLVERIFFSEDRRVGIGTFSPSDPKSQDIADLTGSIDFSTIAEYGSESDPRAYRFDGELNKANRGMMEFQEMLKSDEKFLWHLLSLTQEGNFKAGRFALISADELIIAHTNESEYRSFISNKKNEALHSRMIVMPIPYNLKVSEEERIYEKMIRQSDVSHVHIAPHTLRVAAIFTILTRLKEPKRADIDLIKKMRLYDGENVEGFSSIDVEELKKEHPDEGMNGIDPRYVINRISSTIIRKEANSINALDVLRSLKDGLDQHPSITEELKEKYLNYISLARKEYDEIAKKEVQKAFVYSYEESAKTLMDNYLDNVEAYCNKTKLRDPLTGEEINPDEKLMRSIEEQIGISENAKKAFREEILIRISAFARKGKRFDYNSHDRLREAIQKKLFADLKDVVKITTSTKTPDEQQLKKINEVVARLIDEYGYNSTSANELLRYVGSLLNR</sequence>
<dbReference type="AlphaFoldDB" id="A0A9E8RUU1"/>
<dbReference type="FunFam" id="3.40.50.300:FF:000602">
    <property type="entry name" value="Serine protein kinase PrkA"/>
    <property type="match status" value="1"/>
</dbReference>
<dbReference type="GO" id="GO:0004672">
    <property type="term" value="F:protein kinase activity"/>
    <property type="evidence" value="ECO:0007669"/>
    <property type="project" value="InterPro"/>
</dbReference>
<dbReference type="InterPro" id="IPR010650">
    <property type="entry name" value="PrkA_C"/>
</dbReference>
<keyword evidence="2" id="KW-0808">Transferase</keyword>
<evidence type="ECO:0000313" key="2">
    <source>
        <dbReference type="EMBL" id="WAA09975.1"/>
    </source>
</evidence>
<dbReference type="EMBL" id="CP106878">
    <property type="protein sequence ID" value="WAA09975.1"/>
    <property type="molecule type" value="Genomic_DNA"/>
</dbReference>
<dbReference type="InterPro" id="IPR027417">
    <property type="entry name" value="P-loop_NTPase"/>
</dbReference>
<gene>
    <name evidence="2" type="ORF">OE104_00955</name>
</gene>
<dbReference type="Gene3D" id="3.40.50.300">
    <property type="entry name" value="P-loop containing nucleotide triphosphate hydrolases"/>
    <property type="match status" value="1"/>
</dbReference>
<feature type="domain" description="PrkA AAA" evidence="1">
    <location>
        <begin position="21"/>
        <end position="371"/>
    </location>
</feature>
<dbReference type="Pfam" id="PF08298">
    <property type="entry name" value="AAA_PrkA"/>
    <property type="match status" value="1"/>
</dbReference>
<keyword evidence="2" id="KW-0418">Kinase</keyword>
<dbReference type="InterPro" id="IPR016230">
    <property type="entry name" value="PrkA/YeaG"/>
</dbReference>
<organism evidence="2 3">
    <name type="scientific">Fervidibacillus albus</name>
    <dbReference type="NCBI Taxonomy" id="2980026"/>
    <lineage>
        <taxon>Bacteria</taxon>
        <taxon>Bacillati</taxon>
        <taxon>Bacillota</taxon>
        <taxon>Bacilli</taxon>
        <taxon>Bacillales</taxon>
        <taxon>Bacillaceae</taxon>
        <taxon>Fervidibacillus</taxon>
    </lineage>
</organism>
<proteinExistence type="predicted"/>
<dbReference type="PANTHER" id="PTHR30267:SF2">
    <property type="entry name" value="PROTEIN PRKA"/>
    <property type="match status" value="1"/>
</dbReference>
<dbReference type="PANTHER" id="PTHR30267">
    <property type="entry name" value="PROTEIN KINASE PRKA"/>
    <property type="match status" value="1"/>
</dbReference>
<keyword evidence="3" id="KW-1185">Reference proteome</keyword>
<accession>A0A9E8RUU1</accession>
<dbReference type="Pfam" id="PF06798">
    <property type="entry name" value="PrkA"/>
    <property type="match status" value="1"/>
</dbReference>
<reference evidence="2" key="1">
    <citation type="submission" date="2022-09" db="EMBL/GenBank/DDBJ databases">
        <title>Complete Genomes of Fervidibacillus albus and Fervidibacillus halotolerans isolated from tidal flat sediments.</title>
        <authorList>
            <person name="Kwon K.K."/>
            <person name="Yang S.-H."/>
            <person name="Park M.J."/>
            <person name="Oh H.-M."/>
        </authorList>
    </citation>
    <scope>NUCLEOTIDE SEQUENCE</scope>
    <source>
        <strain evidence="2">MEBiC13591</strain>
    </source>
</reference>
<dbReference type="SUPFAM" id="SSF52540">
    <property type="entry name" value="P-loop containing nucleoside triphosphate hydrolases"/>
    <property type="match status" value="1"/>
</dbReference>
<protein>
    <submittedName>
        <fullName evidence="2">PrkA family serine protein kinase</fullName>
    </submittedName>
</protein>
<evidence type="ECO:0000313" key="3">
    <source>
        <dbReference type="Proteomes" id="UP001164718"/>
    </source>
</evidence>
<dbReference type="KEGG" id="faf:OE104_00955"/>